<evidence type="ECO:0000256" key="6">
    <source>
        <dbReference type="ARBA" id="ARBA00023326"/>
    </source>
</evidence>
<sequence length="922" mass="101735">MKQTNMRLNKVVRAMIVTGCIAGAMASTITSANADEHPWVTGHGLTKTKIDSSKERYNTYKSDESLPPVSAYLSNWAHYQQGYKPSIEALSKYDTVILSFFGLCGTEIGDPAIPNAVQKLKEHCGKFNAKKFEIMTTDFWADLQVGFPSAGISSGSKQWLEPNPSGMLGVMKKLADETDTKVAVSIFGWSLSNIASDAVKPENRKVFIASLIRFLEAYPFVSQLDIDWEYPGIQGASENVFDPDNDARNYAEFITELRSALNNAHREDVKIGIASGAPQDKIDAAELQNLITAGVDTIHLMTYDFFGESWAEGLAHHTNLMSNASRDWSSDASIDYMINELHIDPKRIQIGYANYSRNAINANITSKSPLEGSFTKGENVMGTFEGASSQINDIFTNYLKPHENNGLIPQNGYHLFTDAEANADYLYNKDNQVFVSFDTPRTVYAKAQYARKHNLGGIFNWMGDPDEGLMLNAAREGLGYTRENTVIDMDKIINTCGENIISPDECHDLTHLIDSDPGHAVHAEDVTTEYQPGRHYELLATVDDNTEIKNVEWSLEAVSGVDAKDVVIAANQGLSSSFEIKVADVVENINASFKVTVTFADNKTSSATMKYKLKVDESIPVITDIVNPDEYIYGSGEAFNFNVIAEDSQSKQLNYQWQVTPSDTAISSGINGSNLAIDIEKLANRPSYDVTASVTVTNHFGNTAESSATTKVKGDPSLNQPPVASFDVSPENAQQGDVIEMTSTSKDELVDELQYQWHVTFNGTDITVDQKRGVTASFKAQDAGEYQVNLQVTDVFGVTGEYTQDVEVSERLIPEQCDGIDPDADQYPAWVQGNTYLGDDVVSHNSLVYKAKYWTQTEPSATAVEWTLMSNEVLPWNADAIYSTNDEVDHNGRHWQAQYYAEKGDEPGVAPMWKDVGEAVCP</sequence>
<feature type="signal peptide" evidence="7">
    <location>
        <begin position="1"/>
        <end position="34"/>
    </location>
</feature>
<dbReference type="GO" id="GO:0008061">
    <property type="term" value="F:chitin binding"/>
    <property type="evidence" value="ECO:0007669"/>
    <property type="project" value="InterPro"/>
</dbReference>
<dbReference type="InterPro" id="IPR050314">
    <property type="entry name" value="Glycosyl_Hydrlase_18"/>
</dbReference>
<dbReference type="InterPro" id="IPR017853">
    <property type="entry name" value="GH"/>
</dbReference>
<dbReference type="PROSITE" id="PS51910">
    <property type="entry name" value="GH18_2"/>
    <property type="match status" value="1"/>
</dbReference>
<comment type="caution">
    <text evidence="9">The sequence shown here is derived from an EMBL/GenBank/DDBJ whole genome shotgun (WGS) entry which is preliminary data.</text>
</comment>
<dbReference type="GO" id="GO:0000272">
    <property type="term" value="P:polysaccharide catabolic process"/>
    <property type="evidence" value="ECO:0007669"/>
    <property type="project" value="UniProtKB-KW"/>
</dbReference>
<dbReference type="SUPFAM" id="SSF51055">
    <property type="entry name" value="Carbohydrate binding domain"/>
    <property type="match status" value="2"/>
</dbReference>
<name>E3BL82_9VIBR</name>
<dbReference type="RefSeq" id="WP_009601813.1">
    <property type="nucleotide sequence ID" value="NZ_AEIU01000076.1"/>
</dbReference>
<keyword evidence="3" id="KW-0378">Hydrolase</keyword>
<evidence type="ECO:0000256" key="3">
    <source>
        <dbReference type="ARBA" id="ARBA00022801"/>
    </source>
</evidence>
<accession>E3BL82</accession>
<dbReference type="EMBL" id="AEIU01000076">
    <property type="protein sequence ID" value="EFP96178.1"/>
    <property type="molecule type" value="Genomic_DNA"/>
</dbReference>
<feature type="chain" id="PRO_5003167186" description="chitinase" evidence="7">
    <location>
        <begin position="35"/>
        <end position="922"/>
    </location>
</feature>
<dbReference type="PANTHER" id="PTHR11177">
    <property type="entry name" value="CHITINASE"/>
    <property type="match status" value="1"/>
</dbReference>
<dbReference type="eggNOG" id="COG3325">
    <property type="taxonomic scope" value="Bacteria"/>
</dbReference>
<dbReference type="Gene3D" id="3.20.20.80">
    <property type="entry name" value="Glycosidases"/>
    <property type="match status" value="1"/>
</dbReference>
<evidence type="ECO:0000256" key="4">
    <source>
        <dbReference type="ARBA" id="ARBA00023024"/>
    </source>
</evidence>
<dbReference type="InterPro" id="IPR011583">
    <property type="entry name" value="Chitinase_II/V-like_cat"/>
</dbReference>
<reference evidence="9 10" key="1">
    <citation type="journal article" date="2012" name="Int. J. Syst. Evol. Microbiol.">
        <title>Vibrio caribbeanicus sp. nov., isolated from the marine sponge Scleritoderma cyanea.</title>
        <authorList>
            <person name="Hoffmann M."/>
            <person name="Monday S.R."/>
            <person name="Allard M.W."/>
            <person name="Strain E.A."/>
            <person name="Whittaker P."/>
            <person name="Naum M."/>
            <person name="McCarthy P.J."/>
            <person name="Lopez J.V."/>
            <person name="Fischer M."/>
            <person name="Brown E.W."/>
        </authorList>
    </citation>
    <scope>NUCLEOTIDE SEQUENCE [LARGE SCALE GENOMIC DNA]</scope>
    <source>
        <strain evidence="9 10">ATCC BAA-2122</strain>
    </source>
</reference>
<dbReference type="SUPFAM" id="SSF49299">
    <property type="entry name" value="PKD domain"/>
    <property type="match status" value="1"/>
</dbReference>
<dbReference type="AlphaFoldDB" id="E3BL82"/>
<protein>
    <recommendedName>
        <fullName evidence="2">chitinase</fullName>
        <ecNumber evidence="2">3.2.1.14</ecNumber>
    </recommendedName>
</protein>
<evidence type="ECO:0000256" key="7">
    <source>
        <dbReference type="SAM" id="SignalP"/>
    </source>
</evidence>
<dbReference type="EC" id="3.2.1.14" evidence="2"/>
<evidence type="ECO:0000256" key="5">
    <source>
        <dbReference type="ARBA" id="ARBA00023277"/>
    </source>
</evidence>
<keyword evidence="5" id="KW-0119">Carbohydrate metabolism</keyword>
<dbReference type="Pfam" id="PF00704">
    <property type="entry name" value="Glyco_hydro_18"/>
    <property type="match status" value="1"/>
</dbReference>
<dbReference type="OrthoDB" id="9775889at2"/>
<proteinExistence type="predicted"/>
<dbReference type="eggNOG" id="COG3979">
    <property type="taxonomic scope" value="Bacteria"/>
</dbReference>
<dbReference type="InterPro" id="IPR013783">
    <property type="entry name" value="Ig-like_fold"/>
</dbReference>
<dbReference type="PANTHER" id="PTHR11177:SF317">
    <property type="entry name" value="CHITINASE 12-RELATED"/>
    <property type="match status" value="1"/>
</dbReference>
<evidence type="ECO:0000313" key="10">
    <source>
        <dbReference type="Proteomes" id="UP000002943"/>
    </source>
</evidence>
<dbReference type="GO" id="GO:0030246">
    <property type="term" value="F:carbohydrate binding"/>
    <property type="evidence" value="ECO:0007669"/>
    <property type="project" value="InterPro"/>
</dbReference>
<keyword evidence="7" id="KW-0732">Signal</keyword>
<dbReference type="Gene3D" id="2.60.40.10">
    <property type="entry name" value="Immunoglobulins"/>
    <property type="match status" value="1"/>
</dbReference>
<dbReference type="CDD" id="cd12204">
    <property type="entry name" value="CBD_like"/>
    <property type="match status" value="1"/>
</dbReference>
<dbReference type="Gene3D" id="3.10.50.10">
    <property type="match status" value="1"/>
</dbReference>
<dbReference type="SMART" id="SM00495">
    <property type="entry name" value="ChtBD3"/>
    <property type="match status" value="2"/>
</dbReference>
<dbReference type="InterPro" id="IPR003610">
    <property type="entry name" value="CBM5/12"/>
</dbReference>
<keyword evidence="10" id="KW-1185">Reference proteome</keyword>
<dbReference type="Gene3D" id="2.10.10.20">
    <property type="entry name" value="Carbohydrate-binding module superfamily 5/12"/>
    <property type="match status" value="2"/>
</dbReference>
<comment type="catalytic activity">
    <reaction evidence="1">
        <text>Random endo-hydrolysis of N-acetyl-beta-D-glucosaminide (1-&gt;4)-beta-linkages in chitin and chitodextrins.</text>
        <dbReference type="EC" id="3.2.1.14"/>
    </reaction>
</comment>
<keyword evidence="6" id="KW-0624">Polysaccharide degradation</keyword>
<organism evidence="9 10">
    <name type="scientific">Vibrio caribbeanicus ATCC BAA-2122</name>
    <dbReference type="NCBI Taxonomy" id="796620"/>
    <lineage>
        <taxon>Bacteria</taxon>
        <taxon>Pseudomonadati</taxon>
        <taxon>Pseudomonadota</taxon>
        <taxon>Gammaproteobacteria</taxon>
        <taxon>Vibrionales</taxon>
        <taxon>Vibrionaceae</taxon>
        <taxon>Vibrio</taxon>
    </lineage>
</organism>
<dbReference type="Proteomes" id="UP000002943">
    <property type="component" value="Unassembled WGS sequence"/>
</dbReference>
<dbReference type="GO" id="GO:0008843">
    <property type="term" value="F:endochitinase activity"/>
    <property type="evidence" value="ECO:0007669"/>
    <property type="project" value="UniProtKB-EC"/>
</dbReference>
<evidence type="ECO:0000256" key="1">
    <source>
        <dbReference type="ARBA" id="ARBA00000822"/>
    </source>
</evidence>
<keyword evidence="4" id="KW-0146">Chitin degradation</keyword>
<dbReference type="SMART" id="SM00636">
    <property type="entry name" value="Glyco_18"/>
    <property type="match status" value="1"/>
</dbReference>
<evidence type="ECO:0000256" key="2">
    <source>
        <dbReference type="ARBA" id="ARBA00012729"/>
    </source>
</evidence>
<dbReference type="SUPFAM" id="SSF54556">
    <property type="entry name" value="Chitinase insertion domain"/>
    <property type="match status" value="1"/>
</dbReference>
<dbReference type="STRING" id="796620.VIBC2010_03702"/>
<dbReference type="InterPro" id="IPR029070">
    <property type="entry name" value="Chitinase_insertion_sf"/>
</dbReference>
<dbReference type="InterPro" id="IPR035986">
    <property type="entry name" value="PKD_dom_sf"/>
</dbReference>
<evidence type="ECO:0000259" key="8">
    <source>
        <dbReference type="PROSITE" id="PS51910"/>
    </source>
</evidence>
<feature type="domain" description="GH18" evidence="8">
    <location>
        <begin position="67"/>
        <end position="481"/>
    </location>
</feature>
<gene>
    <name evidence="9" type="ORF">VIBC2010_03702</name>
</gene>
<dbReference type="CDD" id="cd12215">
    <property type="entry name" value="ChiC_BD"/>
    <property type="match status" value="1"/>
</dbReference>
<dbReference type="SUPFAM" id="SSF51445">
    <property type="entry name" value="(Trans)glycosidases"/>
    <property type="match status" value="1"/>
</dbReference>
<evidence type="ECO:0000313" key="9">
    <source>
        <dbReference type="EMBL" id="EFP96178.1"/>
    </source>
</evidence>
<dbReference type="InterPro" id="IPR036573">
    <property type="entry name" value="CBM_sf_5/12"/>
</dbReference>
<dbReference type="InterPro" id="IPR001223">
    <property type="entry name" value="Glyco_hydro18_cat"/>
</dbReference>
<dbReference type="GO" id="GO:0005576">
    <property type="term" value="C:extracellular region"/>
    <property type="evidence" value="ECO:0007669"/>
    <property type="project" value="InterPro"/>
</dbReference>
<dbReference type="GO" id="GO:0006032">
    <property type="term" value="P:chitin catabolic process"/>
    <property type="evidence" value="ECO:0007669"/>
    <property type="project" value="UniProtKB-KW"/>
</dbReference>